<keyword evidence="1" id="KW-1133">Transmembrane helix</keyword>
<feature type="transmembrane region" description="Helical" evidence="1">
    <location>
        <begin position="56"/>
        <end position="77"/>
    </location>
</feature>
<evidence type="ECO:0000313" key="2">
    <source>
        <dbReference type="EMBL" id="SBT52352.1"/>
    </source>
</evidence>
<name>A0A1A9A815_9ACTN</name>
<evidence type="ECO:0000313" key="3">
    <source>
        <dbReference type="Proteomes" id="UP000199385"/>
    </source>
</evidence>
<dbReference type="PATRIC" id="fig|261654.4.peg.5668"/>
<feature type="transmembrane region" description="Helical" evidence="1">
    <location>
        <begin position="89"/>
        <end position="120"/>
    </location>
</feature>
<dbReference type="EMBL" id="LT594323">
    <property type="protein sequence ID" value="SBT52352.1"/>
    <property type="molecule type" value="Genomic_DNA"/>
</dbReference>
<keyword evidence="1" id="KW-0472">Membrane</keyword>
<gene>
    <name evidence="2" type="ORF">GA0070611_5595</name>
</gene>
<dbReference type="RefSeq" id="WP_231921242.1">
    <property type="nucleotide sequence ID" value="NZ_LT594323.1"/>
</dbReference>
<proteinExistence type="predicted"/>
<dbReference type="AlphaFoldDB" id="A0A1A9A815"/>
<dbReference type="STRING" id="261654.GA0070611_5595"/>
<feature type="transmembrane region" description="Helical" evidence="1">
    <location>
        <begin position="12"/>
        <end position="36"/>
    </location>
</feature>
<dbReference type="Proteomes" id="UP000199385">
    <property type="component" value="Chromosome I"/>
</dbReference>
<feature type="transmembrane region" description="Helical" evidence="1">
    <location>
        <begin position="192"/>
        <end position="211"/>
    </location>
</feature>
<accession>A0A1A9A815</accession>
<reference evidence="3" key="1">
    <citation type="submission" date="2016-06" db="EMBL/GenBank/DDBJ databases">
        <authorList>
            <person name="Varghese N."/>
            <person name="Submissions Spin"/>
        </authorList>
    </citation>
    <scope>NUCLEOTIDE SEQUENCE [LARGE SCALE GENOMIC DNA]</scope>
    <source>
        <strain evidence="3">DSM 44815</strain>
    </source>
</reference>
<sequence>MTTTSIRHWTAPLAAGWLGLGAVVALVGTLTGRGYPFGANDAHGDASLLRLLPVRYGPPVFAVVLLGAAVVALATVGTTRSSRPLRALLLGYGWTAAVLLAVVVPDIRVLVILGYLPMLIGGLPFGWPPVDYAQLVDWTLGAKVAALVAGLLLAAAVLAWQRRTAGACPACGRDGTDAGWTTPAAAARWGRWAAWTAAGIPLVYAATRFAWALGVPLGISREFLTEMQESGLVWAGAGLAAFATVGAVLTLGLVQRWGEVFPRWLPGLAGRRVPPRLAVVPAGLVAVAVTAGCLGELTAPEFWRIMGGFSAAVAPMVLWPLWGPALGAATLAYHLRRRGTCADCGRPGPGPVAPIVRAGPGPVAPVVPAR</sequence>
<feature type="transmembrane region" description="Helical" evidence="1">
    <location>
        <begin position="275"/>
        <end position="297"/>
    </location>
</feature>
<keyword evidence="1" id="KW-0812">Transmembrane</keyword>
<feature type="transmembrane region" description="Helical" evidence="1">
    <location>
        <begin position="231"/>
        <end position="254"/>
    </location>
</feature>
<feature type="transmembrane region" description="Helical" evidence="1">
    <location>
        <begin position="309"/>
        <end position="333"/>
    </location>
</feature>
<feature type="transmembrane region" description="Helical" evidence="1">
    <location>
        <begin position="140"/>
        <end position="160"/>
    </location>
</feature>
<protein>
    <submittedName>
        <fullName evidence="2">Uncharacterized protein</fullName>
    </submittedName>
</protein>
<evidence type="ECO:0000256" key="1">
    <source>
        <dbReference type="SAM" id="Phobius"/>
    </source>
</evidence>
<organism evidence="2 3">
    <name type="scientific">Micromonospora auratinigra</name>
    <dbReference type="NCBI Taxonomy" id="261654"/>
    <lineage>
        <taxon>Bacteria</taxon>
        <taxon>Bacillati</taxon>
        <taxon>Actinomycetota</taxon>
        <taxon>Actinomycetes</taxon>
        <taxon>Micromonosporales</taxon>
        <taxon>Micromonosporaceae</taxon>
        <taxon>Micromonospora</taxon>
    </lineage>
</organism>
<keyword evidence="3" id="KW-1185">Reference proteome</keyword>